<proteinExistence type="predicted"/>
<name>A0ABY5LKK0_9VIBR</name>
<evidence type="ECO:0000256" key="1">
    <source>
        <dbReference type="SAM" id="MobiDB-lite"/>
    </source>
</evidence>
<protein>
    <submittedName>
        <fullName evidence="2">Uncharacterized protein</fullName>
    </submittedName>
</protein>
<feature type="region of interest" description="Disordered" evidence="1">
    <location>
        <begin position="1"/>
        <end position="20"/>
    </location>
</feature>
<evidence type="ECO:0000313" key="3">
    <source>
        <dbReference type="Proteomes" id="UP001058602"/>
    </source>
</evidence>
<keyword evidence="3" id="KW-1185">Reference proteome</keyword>
<evidence type="ECO:0000313" key="2">
    <source>
        <dbReference type="EMBL" id="UUM32609.1"/>
    </source>
</evidence>
<dbReference type="Proteomes" id="UP001058602">
    <property type="component" value="Chromosome 2"/>
</dbReference>
<organism evidence="2 3">
    <name type="scientific">Vibrio japonicus</name>
    <dbReference type="NCBI Taxonomy" id="1824638"/>
    <lineage>
        <taxon>Bacteria</taxon>
        <taxon>Pseudomonadati</taxon>
        <taxon>Pseudomonadota</taxon>
        <taxon>Gammaproteobacteria</taxon>
        <taxon>Vibrionales</taxon>
        <taxon>Vibrionaceae</taxon>
        <taxon>Vibrio</taxon>
    </lineage>
</organism>
<accession>A0ABY5LKK0</accession>
<gene>
    <name evidence="2" type="ORF">NP165_13640</name>
</gene>
<dbReference type="RefSeq" id="WP_257086277.1">
    <property type="nucleotide sequence ID" value="NZ_CP102097.1"/>
</dbReference>
<reference evidence="2" key="1">
    <citation type="submission" date="2022-07" db="EMBL/GenBank/DDBJ databases">
        <title>Complete genome of Vibrio japonicus strain JCM 31412T and phylogenomic assessment of the Nereis clade of the genus Vibrio.</title>
        <authorList>
            <person name="Shlafstein M.D."/>
            <person name="Emsley S.A."/>
            <person name="Ushijima B."/>
            <person name="Videau P."/>
            <person name="Saw J.H."/>
        </authorList>
    </citation>
    <scope>NUCLEOTIDE SEQUENCE</scope>
    <source>
        <strain evidence="2">JCM 31412</strain>
    </source>
</reference>
<dbReference type="EMBL" id="CP102097">
    <property type="protein sequence ID" value="UUM32609.1"/>
    <property type="molecule type" value="Genomic_DNA"/>
</dbReference>
<sequence>MRSNTIHEQGRESQRPSKSSLVSIITFELFREQIQTLTPDQLKALQRDISQRLNHSDEPIITEEERQLISTLFS</sequence>